<name>A0A853ILB9_9BURK</name>
<evidence type="ECO:0000313" key="1">
    <source>
        <dbReference type="EMBL" id="NZA01473.1"/>
    </source>
</evidence>
<comment type="caution">
    <text evidence="1">The sequence shown here is derived from an EMBL/GenBank/DDBJ whole genome shotgun (WGS) entry which is preliminary data.</text>
</comment>
<organism evidence="1 2">
    <name type="scientific">Ottowia beijingensis</name>
    <dbReference type="NCBI Taxonomy" id="1207057"/>
    <lineage>
        <taxon>Bacteria</taxon>
        <taxon>Pseudomonadati</taxon>
        <taxon>Pseudomonadota</taxon>
        <taxon>Betaproteobacteria</taxon>
        <taxon>Burkholderiales</taxon>
        <taxon>Comamonadaceae</taxon>
        <taxon>Ottowia</taxon>
    </lineage>
</organism>
<dbReference type="AlphaFoldDB" id="A0A853ILB9"/>
<gene>
    <name evidence="1" type="ORF">H0I39_06310</name>
</gene>
<protein>
    <submittedName>
        <fullName evidence="1">Uncharacterized protein</fullName>
    </submittedName>
</protein>
<dbReference type="RefSeq" id="WP_180549945.1">
    <property type="nucleotide sequence ID" value="NZ_JACCKX010000001.1"/>
</dbReference>
<sequence>MTTKERHSTDVRPQDKPLVAPPGTLLFIAACACLQTISDANALNIAVQQAPAAIVFA</sequence>
<reference evidence="1 2" key="1">
    <citation type="submission" date="2020-07" db="EMBL/GenBank/DDBJ databases">
        <authorList>
            <person name="Maaloum M."/>
        </authorList>
    </citation>
    <scope>NUCLEOTIDE SEQUENCE [LARGE SCALE GENOMIC DNA]</scope>
    <source>
        <strain evidence="1 2">GCS-AN-3</strain>
    </source>
</reference>
<evidence type="ECO:0000313" key="2">
    <source>
        <dbReference type="Proteomes" id="UP000589716"/>
    </source>
</evidence>
<dbReference type="PROSITE" id="PS51257">
    <property type="entry name" value="PROKAR_LIPOPROTEIN"/>
    <property type="match status" value="1"/>
</dbReference>
<dbReference type="EMBL" id="JACCKX010000001">
    <property type="protein sequence ID" value="NZA01473.1"/>
    <property type="molecule type" value="Genomic_DNA"/>
</dbReference>
<keyword evidence="2" id="KW-1185">Reference proteome</keyword>
<dbReference type="Proteomes" id="UP000589716">
    <property type="component" value="Unassembled WGS sequence"/>
</dbReference>
<proteinExistence type="predicted"/>
<accession>A0A853ILB9</accession>